<gene>
    <name evidence="1" type="ORF">BC938DRAFT_484308</name>
</gene>
<accession>A0A433QVC3</accession>
<evidence type="ECO:0000313" key="1">
    <source>
        <dbReference type="EMBL" id="RUS33708.1"/>
    </source>
</evidence>
<comment type="caution">
    <text evidence="1">The sequence shown here is derived from an EMBL/GenBank/DDBJ whole genome shotgun (WGS) entry which is preliminary data.</text>
</comment>
<evidence type="ECO:0000313" key="2">
    <source>
        <dbReference type="Proteomes" id="UP000274822"/>
    </source>
</evidence>
<dbReference type="EMBL" id="RBNJ01000997">
    <property type="protein sequence ID" value="RUS33708.1"/>
    <property type="molecule type" value="Genomic_DNA"/>
</dbReference>
<dbReference type="Proteomes" id="UP000274822">
    <property type="component" value="Unassembled WGS sequence"/>
</dbReference>
<keyword evidence="2" id="KW-1185">Reference proteome</keyword>
<organism evidence="1 2">
    <name type="scientific">Jimgerdemannia flammicorona</name>
    <dbReference type="NCBI Taxonomy" id="994334"/>
    <lineage>
        <taxon>Eukaryota</taxon>
        <taxon>Fungi</taxon>
        <taxon>Fungi incertae sedis</taxon>
        <taxon>Mucoromycota</taxon>
        <taxon>Mucoromycotina</taxon>
        <taxon>Endogonomycetes</taxon>
        <taxon>Endogonales</taxon>
        <taxon>Endogonaceae</taxon>
        <taxon>Jimgerdemannia</taxon>
    </lineage>
</organism>
<reference evidence="1 2" key="1">
    <citation type="journal article" date="2018" name="New Phytol.">
        <title>Phylogenomics of Endogonaceae and evolution of mycorrhizas within Mucoromycota.</title>
        <authorList>
            <person name="Chang Y."/>
            <person name="Desiro A."/>
            <person name="Na H."/>
            <person name="Sandor L."/>
            <person name="Lipzen A."/>
            <person name="Clum A."/>
            <person name="Barry K."/>
            <person name="Grigoriev I.V."/>
            <person name="Martin F.M."/>
            <person name="Stajich J.E."/>
            <person name="Smith M.E."/>
            <person name="Bonito G."/>
            <person name="Spatafora J.W."/>
        </authorList>
    </citation>
    <scope>NUCLEOTIDE SEQUENCE [LARGE SCALE GENOMIC DNA]</scope>
    <source>
        <strain evidence="1 2">AD002</strain>
    </source>
</reference>
<sequence>MHTSLQPISASTGQYLIDTDDVKGMHVNTHVEEILARDLGDVFVTANVVSFKGLRRNLLVLI</sequence>
<dbReference type="AlphaFoldDB" id="A0A433QVC3"/>
<name>A0A433QVC3_9FUNG</name>
<proteinExistence type="predicted"/>
<protein>
    <submittedName>
        <fullName evidence="1">Uncharacterized protein</fullName>
    </submittedName>
</protein>